<reference evidence="1 2" key="1">
    <citation type="submission" date="2016-10" db="EMBL/GenBank/DDBJ databases">
        <authorList>
            <person name="de Groot N.N."/>
        </authorList>
    </citation>
    <scope>NUCLEOTIDE SEQUENCE [LARGE SCALE GENOMIC DNA]</scope>
    <source>
        <strain evidence="1 2">DSM 26880</strain>
    </source>
</reference>
<name>A0A1H3KTW7_9RHOB</name>
<dbReference type="RefSeq" id="WP_177177898.1">
    <property type="nucleotide sequence ID" value="NZ_FNPF01000010.1"/>
</dbReference>
<gene>
    <name evidence="1" type="ORF">SAMN05444340_110105</name>
</gene>
<evidence type="ECO:0000313" key="1">
    <source>
        <dbReference type="EMBL" id="SDY55561.1"/>
    </source>
</evidence>
<organism evidence="1 2">
    <name type="scientific">Citreimonas salinaria</name>
    <dbReference type="NCBI Taxonomy" id="321339"/>
    <lineage>
        <taxon>Bacteria</taxon>
        <taxon>Pseudomonadati</taxon>
        <taxon>Pseudomonadota</taxon>
        <taxon>Alphaproteobacteria</taxon>
        <taxon>Rhodobacterales</taxon>
        <taxon>Roseobacteraceae</taxon>
        <taxon>Citreimonas</taxon>
    </lineage>
</organism>
<dbReference type="STRING" id="321339.SAMN05444340_110105"/>
<evidence type="ECO:0000313" key="2">
    <source>
        <dbReference type="Proteomes" id="UP000199286"/>
    </source>
</evidence>
<dbReference type="EMBL" id="FNPF01000010">
    <property type="protein sequence ID" value="SDY55561.1"/>
    <property type="molecule type" value="Genomic_DNA"/>
</dbReference>
<dbReference type="Proteomes" id="UP000199286">
    <property type="component" value="Unassembled WGS sequence"/>
</dbReference>
<sequence length="174" mass="19095">MSRLVSITARTHAEAQYSDEVEVLLIHIDHPELDAPIRLSSDPTERLTTDPLTYGTRSAWKDSDPATEPFRFIMASFEMPGDQEDAPAAFGITIDLFDATLVKAVRSFSTRATAALAVVYASAPDAVEVEYHGLEVIAADYGTQVVIGASRKPIEEEEAVAHRITKARFPGMFR</sequence>
<dbReference type="AlphaFoldDB" id="A0A1H3KTW7"/>
<protein>
    <submittedName>
        <fullName evidence="1">Uncharacterized protein</fullName>
    </submittedName>
</protein>
<accession>A0A1H3KTW7</accession>
<keyword evidence="2" id="KW-1185">Reference proteome</keyword>
<proteinExistence type="predicted"/>